<keyword evidence="2" id="KW-1185">Reference proteome</keyword>
<evidence type="ECO:0000313" key="2">
    <source>
        <dbReference type="Proteomes" id="UP000814128"/>
    </source>
</evidence>
<accession>A0ACB8QYY7</accession>
<dbReference type="EMBL" id="MU273465">
    <property type="protein sequence ID" value="KAI0037119.1"/>
    <property type="molecule type" value="Genomic_DNA"/>
</dbReference>
<organism evidence="1 2">
    <name type="scientific">Vararia minispora EC-137</name>
    <dbReference type="NCBI Taxonomy" id="1314806"/>
    <lineage>
        <taxon>Eukaryota</taxon>
        <taxon>Fungi</taxon>
        <taxon>Dikarya</taxon>
        <taxon>Basidiomycota</taxon>
        <taxon>Agaricomycotina</taxon>
        <taxon>Agaricomycetes</taxon>
        <taxon>Russulales</taxon>
        <taxon>Lachnocladiaceae</taxon>
        <taxon>Vararia</taxon>
    </lineage>
</organism>
<reference evidence="1" key="1">
    <citation type="submission" date="2021-02" db="EMBL/GenBank/DDBJ databases">
        <authorList>
            <consortium name="DOE Joint Genome Institute"/>
            <person name="Ahrendt S."/>
            <person name="Looney B.P."/>
            <person name="Miyauchi S."/>
            <person name="Morin E."/>
            <person name="Drula E."/>
            <person name="Courty P.E."/>
            <person name="Chicoki N."/>
            <person name="Fauchery L."/>
            <person name="Kohler A."/>
            <person name="Kuo A."/>
            <person name="Labutti K."/>
            <person name="Pangilinan J."/>
            <person name="Lipzen A."/>
            <person name="Riley R."/>
            <person name="Andreopoulos W."/>
            <person name="He G."/>
            <person name="Johnson J."/>
            <person name="Barry K.W."/>
            <person name="Grigoriev I.V."/>
            <person name="Nagy L."/>
            <person name="Hibbett D."/>
            <person name="Henrissat B."/>
            <person name="Matheny P.B."/>
            <person name="Labbe J."/>
            <person name="Martin F."/>
        </authorList>
    </citation>
    <scope>NUCLEOTIDE SEQUENCE</scope>
    <source>
        <strain evidence="1">EC-137</strain>
    </source>
</reference>
<dbReference type="Proteomes" id="UP000814128">
    <property type="component" value="Unassembled WGS sequence"/>
</dbReference>
<protein>
    <submittedName>
        <fullName evidence="1">DUF89 domain-containing protein</fullName>
    </submittedName>
</protein>
<reference evidence="1" key="2">
    <citation type="journal article" date="2022" name="New Phytol.">
        <title>Evolutionary transition to the ectomycorrhizal habit in the genomes of a hyperdiverse lineage of mushroom-forming fungi.</title>
        <authorList>
            <person name="Looney B."/>
            <person name="Miyauchi S."/>
            <person name="Morin E."/>
            <person name="Drula E."/>
            <person name="Courty P.E."/>
            <person name="Kohler A."/>
            <person name="Kuo A."/>
            <person name="LaButti K."/>
            <person name="Pangilinan J."/>
            <person name="Lipzen A."/>
            <person name="Riley R."/>
            <person name="Andreopoulos W."/>
            <person name="He G."/>
            <person name="Johnson J."/>
            <person name="Nolan M."/>
            <person name="Tritt A."/>
            <person name="Barry K.W."/>
            <person name="Grigoriev I.V."/>
            <person name="Nagy L.G."/>
            <person name="Hibbett D."/>
            <person name="Henrissat B."/>
            <person name="Matheny P.B."/>
            <person name="Labbe J."/>
            <person name="Martin F.M."/>
        </authorList>
    </citation>
    <scope>NUCLEOTIDE SEQUENCE</scope>
    <source>
        <strain evidence="1">EC-137</strain>
    </source>
</reference>
<comment type="caution">
    <text evidence="1">The sequence shown here is derived from an EMBL/GenBank/DDBJ whole genome shotgun (WGS) entry which is preliminary data.</text>
</comment>
<evidence type="ECO:0000313" key="1">
    <source>
        <dbReference type="EMBL" id="KAI0037119.1"/>
    </source>
</evidence>
<sequence>MFQAPYPPYDPTDKNGYETVVKRWPVILTNIIDTVYRSNHDTAIAAGETPSAEVEEKLAEGKKIIEEIIRLFVDFPYTQWMEELYRPVPEDGEAMVEVYNKELERLATEEKGTWFTAPWLYADYRFVRSYFAKSRHWKNYDPFAEQKESTFQKSGAAIYKLATTMHQLEGEKAVLESDPDKLEVIFREMVQMCLWYDLSLLTHMSHEDIQRLQAVGREAQKAQEEYILKDDQHTVWSHIKTLRNARVDFVLDNVAELPMQVFTDFVFADFLVTYTPYVSSVVFHAKAIPWFVSDVTPPDFLNTPSLLLSPSFFSETSHAADTVAKEHLHALVSRWKRYIAEGKFRLGVPLDSPLGVADPKIDFWTSPWPYWNMEVIAPELFKELTTSMLTGDVRWPVDTPFATAVGPLASSFPLLSLRTNKADVVVGVPQDIADALDKKDPKWAVNGKYALVSFLSGRTAGGRA</sequence>
<proteinExistence type="predicted"/>
<gene>
    <name evidence="1" type="ORF">K488DRAFT_75461</name>
</gene>
<name>A0ACB8QYY7_9AGAM</name>